<dbReference type="STRING" id="490188.SAMN04488068_2063"/>
<evidence type="ECO:0000313" key="1">
    <source>
        <dbReference type="EMBL" id="SHG97594.1"/>
    </source>
</evidence>
<dbReference type="AlphaFoldDB" id="A0A1M5P709"/>
<gene>
    <name evidence="1" type="ORF">SAMN04488068_2063</name>
</gene>
<accession>A0A1M5P709</accession>
<proteinExistence type="predicted"/>
<reference evidence="1 2" key="1">
    <citation type="submission" date="2016-11" db="EMBL/GenBank/DDBJ databases">
        <authorList>
            <person name="Jaros S."/>
            <person name="Januszkiewicz K."/>
            <person name="Wedrychowicz H."/>
        </authorList>
    </citation>
    <scope>NUCLEOTIDE SEQUENCE [LARGE SCALE GENOMIC DNA]</scope>
    <source>
        <strain evidence="1 2">CGMCC 1.7049</strain>
    </source>
</reference>
<dbReference type="EMBL" id="FQWZ01000004">
    <property type="protein sequence ID" value="SHG97594.1"/>
    <property type="molecule type" value="Genomic_DNA"/>
</dbReference>
<dbReference type="RefSeq" id="WP_072897164.1">
    <property type="nucleotide sequence ID" value="NZ_FQWZ01000004.1"/>
</dbReference>
<dbReference type="Proteomes" id="UP000199758">
    <property type="component" value="Unassembled WGS sequence"/>
</dbReference>
<sequence length="74" mass="8444">MIPSKSHPSWAALVKGELKPQFKVFAGNMMLSQCSRKLKLDTSPEALRACIDEAHSFFVKYSALYAEDLNRHFR</sequence>
<dbReference type="OrthoDB" id="5625650at2"/>
<name>A0A1M5P709_9GAMM</name>
<evidence type="ECO:0000313" key="2">
    <source>
        <dbReference type="Proteomes" id="UP000199758"/>
    </source>
</evidence>
<organism evidence="1 2">
    <name type="scientific">Hydrocarboniphaga daqingensis</name>
    <dbReference type="NCBI Taxonomy" id="490188"/>
    <lineage>
        <taxon>Bacteria</taxon>
        <taxon>Pseudomonadati</taxon>
        <taxon>Pseudomonadota</taxon>
        <taxon>Gammaproteobacteria</taxon>
        <taxon>Nevskiales</taxon>
        <taxon>Nevskiaceae</taxon>
        <taxon>Hydrocarboniphaga</taxon>
    </lineage>
</organism>
<protein>
    <submittedName>
        <fullName evidence="1">Uncharacterized protein</fullName>
    </submittedName>
</protein>
<keyword evidence="2" id="KW-1185">Reference proteome</keyword>